<keyword evidence="6" id="KW-1185">Reference proteome</keyword>
<organism evidence="5 6">
    <name type="scientific">Asticcacaulis machinosus</name>
    <dbReference type="NCBI Taxonomy" id="2984211"/>
    <lineage>
        <taxon>Bacteria</taxon>
        <taxon>Pseudomonadati</taxon>
        <taxon>Pseudomonadota</taxon>
        <taxon>Alphaproteobacteria</taxon>
        <taxon>Caulobacterales</taxon>
        <taxon>Caulobacteraceae</taxon>
        <taxon>Asticcacaulis</taxon>
    </lineage>
</organism>
<evidence type="ECO:0000256" key="1">
    <source>
        <dbReference type="ARBA" id="ARBA00022723"/>
    </source>
</evidence>
<evidence type="ECO:0000256" key="3">
    <source>
        <dbReference type="ARBA" id="ARBA00023014"/>
    </source>
</evidence>
<dbReference type="RefSeq" id="WP_272743008.1">
    <property type="nucleotide sequence ID" value="NZ_JAQQKV010000001.1"/>
</dbReference>
<sequence>MPIPTLRTDLITDENALPNRLRKGRGSVSNRTSGRFDAPDLYDIDDGWTHEERAGFEQLKTILGVDTARKIITRNASPDIGFDRSINPYKGCEHGCIYCFARPSHAYLDLSPGIDFETRIFRKPDAARLLRQELSDPRYKPAPLMLGINTDAYQPTERMERITRSLLEVLFEFRHPVHLITKSALIQRDMDILGPMAALRLVTVMLSITTLDRHLARIMEPRAATPQRRLETVRALRNAGIPVGVMVAPIIPGLTCHEIESLVKAAANAGAAKAGYNLVRLPYEIKILFEEWLRLNFPDRANKVLNHIRQCRDGKLNDPNFGSRMTGQGPYAALIAQRFALAVKRHGLNWKPSNLDYSQFRGGDPQMTLF</sequence>
<evidence type="ECO:0000256" key="2">
    <source>
        <dbReference type="ARBA" id="ARBA00023004"/>
    </source>
</evidence>
<evidence type="ECO:0000313" key="6">
    <source>
        <dbReference type="Proteomes" id="UP001218579"/>
    </source>
</evidence>
<dbReference type="NCBIfam" id="NF033668">
    <property type="entry name" value="rSAM_PA0069"/>
    <property type="match status" value="1"/>
</dbReference>
<gene>
    <name evidence="5" type="ORF">PQU98_00925</name>
</gene>
<dbReference type="PANTHER" id="PTHR43432:SF3">
    <property type="entry name" value="SLR0285 PROTEIN"/>
    <property type="match status" value="1"/>
</dbReference>
<evidence type="ECO:0000313" key="5">
    <source>
        <dbReference type="EMBL" id="MDC7674685.1"/>
    </source>
</evidence>
<protein>
    <submittedName>
        <fullName evidence="5">PA0069 family radical SAM protein</fullName>
    </submittedName>
</protein>
<dbReference type="Gene3D" id="3.80.30.30">
    <property type="match status" value="1"/>
</dbReference>
<evidence type="ECO:0000259" key="4">
    <source>
        <dbReference type="SMART" id="SM00729"/>
    </source>
</evidence>
<dbReference type="InterPro" id="IPR006638">
    <property type="entry name" value="Elp3/MiaA/NifB-like_rSAM"/>
</dbReference>
<dbReference type="SUPFAM" id="SSF102114">
    <property type="entry name" value="Radical SAM enzymes"/>
    <property type="match status" value="1"/>
</dbReference>
<dbReference type="SMART" id="SM00729">
    <property type="entry name" value="Elp3"/>
    <property type="match status" value="1"/>
</dbReference>
<dbReference type="PANTHER" id="PTHR43432">
    <property type="entry name" value="SLR0285 PROTEIN"/>
    <property type="match status" value="1"/>
</dbReference>
<dbReference type="EMBL" id="JAQQKV010000001">
    <property type="protein sequence ID" value="MDC7674685.1"/>
    <property type="molecule type" value="Genomic_DNA"/>
</dbReference>
<dbReference type="CDD" id="cd01335">
    <property type="entry name" value="Radical_SAM"/>
    <property type="match status" value="1"/>
</dbReference>
<reference evidence="5 6" key="1">
    <citation type="submission" date="2023-01" db="EMBL/GenBank/DDBJ databases">
        <title>Novel species of the genus Asticcacaulis isolated from rivers.</title>
        <authorList>
            <person name="Lu H."/>
        </authorList>
    </citation>
    <scope>NUCLEOTIDE SEQUENCE [LARGE SCALE GENOMIC DNA]</scope>
    <source>
        <strain evidence="5 6">LKC15W</strain>
    </source>
</reference>
<dbReference type="Pfam" id="PF04055">
    <property type="entry name" value="Radical_SAM"/>
    <property type="match status" value="1"/>
</dbReference>
<dbReference type="SFLD" id="SFLDG01084">
    <property type="entry name" value="Uncharacterised_Radical_SAM_Su"/>
    <property type="match status" value="1"/>
</dbReference>
<accession>A0ABT5HEK3</accession>
<proteinExistence type="predicted"/>
<dbReference type="InterPro" id="IPR007197">
    <property type="entry name" value="rSAM"/>
</dbReference>
<keyword evidence="3" id="KW-0411">Iron-sulfur</keyword>
<dbReference type="SFLD" id="SFLDS00029">
    <property type="entry name" value="Radical_SAM"/>
    <property type="match status" value="1"/>
</dbReference>
<comment type="caution">
    <text evidence="5">The sequence shown here is derived from an EMBL/GenBank/DDBJ whole genome shotgun (WGS) entry which is preliminary data.</text>
</comment>
<keyword evidence="2" id="KW-0408">Iron</keyword>
<keyword evidence="1" id="KW-0479">Metal-binding</keyword>
<dbReference type="Proteomes" id="UP001218579">
    <property type="component" value="Unassembled WGS sequence"/>
</dbReference>
<feature type="domain" description="Elp3/MiaA/NifB-like radical SAM core" evidence="4">
    <location>
        <begin position="82"/>
        <end position="307"/>
    </location>
</feature>
<dbReference type="InterPro" id="IPR058240">
    <property type="entry name" value="rSAM_sf"/>
</dbReference>
<name>A0ABT5HEK3_9CAUL</name>
<dbReference type="InterPro" id="IPR040086">
    <property type="entry name" value="MJ0683-like"/>
</dbReference>